<comment type="caution">
    <text evidence="3">The sequence shown here is derived from an EMBL/GenBank/DDBJ whole genome shotgun (WGS) entry which is preliminary data.</text>
</comment>
<dbReference type="RefSeq" id="WP_259069074.1">
    <property type="nucleotide sequence ID" value="NZ_JANUBQ010000006.1"/>
</dbReference>
<dbReference type="InterPro" id="IPR013783">
    <property type="entry name" value="Ig-like_fold"/>
</dbReference>
<evidence type="ECO:0000313" key="4">
    <source>
        <dbReference type="Proteomes" id="UP001155040"/>
    </source>
</evidence>
<dbReference type="InterPro" id="IPR035986">
    <property type="entry name" value="PKD_dom_sf"/>
</dbReference>
<dbReference type="EMBL" id="JANUBF010000023">
    <property type="protein sequence ID" value="MCS4037667.1"/>
    <property type="molecule type" value="Genomic_DNA"/>
</dbReference>
<feature type="region of interest" description="Disordered" evidence="1">
    <location>
        <begin position="1"/>
        <end position="28"/>
    </location>
</feature>
<dbReference type="Gene3D" id="2.60.40.10">
    <property type="entry name" value="Immunoglobulins"/>
    <property type="match status" value="1"/>
</dbReference>
<proteinExistence type="predicted"/>
<dbReference type="SUPFAM" id="SSF49299">
    <property type="entry name" value="PKD domain"/>
    <property type="match status" value="1"/>
</dbReference>
<reference evidence="3" key="1">
    <citation type="submission" date="2022-08" db="EMBL/GenBank/DDBJ databases">
        <title>Genomic Encyclopedia of Type Strains, Phase V (KMG-V): Genome sequencing to study the core and pangenomes of soil and plant-associated prokaryotes.</title>
        <authorList>
            <person name="Whitman W."/>
        </authorList>
    </citation>
    <scope>NUCLEOTIDE SEQUENCE</scope>
    <source>
        <strain evidence="3">SP3012</strain>
    </source>
</reference>
<evidence type="ECO:0000313" key="3">
    <source>
        <dbReference type="EMBL" id="MCS4037667.1"/>
    </source>
</evidence>
<evidence type="ECO:0000259" key="2">
    <source>
        <dbReference type="SMART" id="SM00089"/>
    </source>
</evidence>
<gene>
    <name evidence="3" type="ORF">GGQ01_002754</name>
</gene>
<dbReference type="SMART" id="SM00089">
    <property type="entry name" value="PKD"/>
    <property type="match status" value="1"/>
</dbReference>
<protein>
    <recommendedName>
        <fullName evidence="2">PKD/Chitinase domain-containing protein</fullName>
    </recommendedName>
</protein>
<feature type="compositionally biased region" description="Low complexity" evidence="1">
    <location>
        <begin position="1"/>
        <end position="19"/>
    </location>
</feature>
<dbReference type="InterPro" id="IPR022409">
    <property type="entry name" value="PKD/Chitinase_dom"/>
</dbReference>
<evidence type="ECO:0000256" key="1">
    <source>
        <dbReference type="SAM" id="MobiDB-lite"/>
    </source>
</evidence>
<dbReference type="CDD" id="cd00146">
    <property type="entry name" value="PKD"/>
    <property type="match status" value="1"/>
</dbReference>
<dbReference type="Proteomes" id="UP001155040">
    <property type="component" value="Unassembled WGS sequence"/>
</dbReference>
<name>A0A9X2UNA5_9BACT</name>
<dbReference type="AlphaFoldDB" id="A0A9X2UNA5"/>
<organism evidence="3 4">
    <name type="scientific">Salinibacter ruber</name>
    <dbReference type="NCBI Taxonomy" id="146919"/>
    <lineage>
        <taxon>Bacteria</taxon>
        <taxon>Pseudomonadati</taxon>
        <taxon>Rhodothermota</taxon>
        <taxon>Rhodothermia</taxon>
        <taxon>Rhodothermales</taxon>
        <taxon>Salinibacteraceae</taxon>
        <taxon>Salinibacter</taxon>
    </lineage>
</organism>
<accession>A0A9X2UNA5</accession>
<dbReference type="InterPro" id="IPR000601">
    <property type="entry name" value="PKD_dom"/>
</dbReference>
<sequence length="188" mass="19081">MMSDPPSDPEAPAAPGRGRPTLHIGGATVPEETVVISVSGGTILEYELSDEAQDPALTDGSRIEARFPSYGTYNVTAYVDDGSGTGESVDAILSKPVCIAPRPHLNISPSGTVPTGAPVTFDAGASAGDVTGYEWTIDGPEPARGTGETLSVSFSVPGDYSAILKVEGRNGAAARTQIGFTVAATVSA</sequence>
<feature type="domain" description="PKD/Chitinase" evidence="2">
    <location>
        <begin position="104"/>
        <end position="185"/>
    </location>
</feature>
<dbReference type="Pfam" id="PF00801">
    <property type="entry name" value="PKD"/>
    <property type="match status" value="1"/>
</dbReference>